<reference evidence="7 8" key="1">
    <citation type="submission" date="2024-10" db="EMBL/GenBank/DDBJ databases">
        <title>Updated reference genomes for cyclostephanoid diatoms.</title>
        <authorList>
            <person name="Roberts W.R."/>
            <person name="Alverson A.J."/>
        </authorList>
    </citation>
    <scope>NUCLEOTIDE SEQUENCE [LARGE SCALE GENOMIC DNA]</scope>
    <source>
        <strain evidence="7 8">AJA010-31</strain>
    </source>
</reference>
<feature type="binding site" evidence="5">
    <location>
        <position position="592"/>
    </location>
    <ligand>
        <name>Fe cation</name>
        <dbReference type="ChEBI" id="CHEBI:24875"/>
        <note>catalytic</note>
    </ligand>
</feature>
<dbReference type="EMBL" id="JALLPJ020001316">
    <property type="protein sequence ID" value="KAL3770248.1"/>
    <property type="molecule type" value="Genomic_DNA"/>
</dbReference>
<keyword evidence="8" id="KW-1185">Reference proteome</keyword>
<protein>
    <recommendedName>
        <fullName evidence="9">Carotenoid oxygenase</fullName>
    </recommendedName>
</protein>
<evidence type="ECO:0000256" key="5">
    <source>
        <dbReference type="PIRSR" id="PIRSR604294-1"/>
    </source>
</evidence>
<evidence type="ECO:0008006" key="9">
    <source>
        <dbReference type="Google" id="ProtNLM"/>
    </source>
</evidence>
<dbReference type="GO" id="GO:0046872">
    <property type="term" value="F:metal ion binding"/>
    <property type="evidence" value="ECO:0007669"/>
    <property type="project" value="UniProtKB-KW"/>
</dbReference>
<dbReference type="PANTHER" id="PTHR10543:SF89">
    <property type="entry name" value="CAROTENOID 9,10(9',10')-CLEAVAGE DIOXYGENASE 1"/>
    <property type="match status" value="1"/>
</dbReference>
<accession>A0ABD3N2F4</accession>
<dbReference type="GO" id="GO:0016491">
    <property type="term" value="F:oxidoreductase activity"/>
    <property type="evidence" value="ECO:0007669"/>
    <property type="project" value="UniProtKB-KW"/>
</dbReference>
<comment type="cofactor">
    <cofactor evidence="5">
        <name>Fe(2+)</name>
        <dbReference type="ChEBI" id="CHEBI:29033"/>
    </cofactor>
    <text evidence="5">Binds 1 Fe(2+) ion per subunit.</text>
</comment>
<evidence type="ECO:0000313" key="8">
    <source>
        <dbReference type="Proteomes" id="UP001530400"/>
    </source>
</evidence>
<feature type="signal peptide" evidence="6">
    <location>
        <begin position="1"/>
        <end position="19"/>
    </location>
</feature>
<comment type="similarity">
    <text evidence="1">Belongs to the carotenoid oxygenase family.</text>
</comment>
<evidence type="ECO:0000313" key="7">
    <source>
        <dbReference type="EMBL" id="KAL3770248.1"/>
    </source>
</evidence>
<keyword evidence="4 5" id="KW-0408">Iron</keyword>
<sequence length="650" mass="71119">MKLRAAAFLVLSSCTASWAFQPSPSLLLLLTRPSTTMYADTVAAADAAQTTISTTPDMTAFSNGYKTVFNEISCALAEPTVGALPLDLVGTYYKCGPAMFSAGSILPPKNSLVKPKQPPVPDGTDPSRTVKHPFEGDGAVLAITFHGDKTAQVEDANANAPVVDTIGKATVRFKFVRTNAFTNERKKGKKLYTGMESTRAMENAIGNDIHLPFFRHHLMPGLNKLRKNTSNTRTVYFGKKLLSLWSGGLPYKLDSLALSTEGRSQLGGVVKKEESSLGGKAVIDAKQNRILFYGIDEDSTSSQLNLYEFNAKFQSIKENDGVVQVKLPGLAMIHDFAVTENYAVFVQPLVKVNGMQYMLSKEPGKTVALEGSSMVHLVSRAGSKSAGALNSFQIPFDGFDDANLQFINAYEEEEGTVVFDAIRSDERSKGTANLQWPWASSLSDYKSLSTKKSLWRYKVHPQKGFVSKDCLTDDQVYFGVINGANSGSVHRYVYAAAGALGSEVAPPQGIVKYDLESNTQESWYPESHEFCGEPMYAQRQGETSSEDGGYILSTLFNGRDETSELVVLRANDLSQGPIARIPIGIAVPHGNHGCFASGEESNWTYEEIERRAKLADKMETRGSMWNEVKSDFSGLGLRFDDMEEYFGDLM</sequence>
<feature type="binding site" evidence="5">
    <location>
        <position position="334"/>
    </location>
    <ligand>
        <name>Fe cation</name>
        <dbReference type="ChEBI" id="CHEBI:24875"/>
        <note>catalytic</note>
    </ligand>
</feature>
<dbReference type="Proteomes" id="UP001530400">
    <property type="component" value="Unassembled WGS sequence"/>
</dbReference>
<comment type="caution">
    <text evidence="7">The sequence shown here is derived from an EMBL/GenBank/DDBJ whole genome shotgun (WGS) entry which is preliminary data.</text>
</comment>
<keyword evidence="6" id="KW-0732">Signal</keyword>
<dbReference type="PANTHER" id="PTHR10543">
    <property type="entry name" value="BETA-CAROTENE DIOXYGENASE"/>
    <property type="match status" value="1"/>
</dbReference>
<gene>
    <name evidence="7" type="ORF">ACHAWO_009562</name>
</gene>
<keyword evidence="2 5" id="KW-0479">Metal-binding</keyword>
<organism evidence="7 8">
    <name type="scientific">Cyclotella atomus</name>
    <dbReference type="NCBI Taxonomy" id="382360"/>
    <lineage>
        <taxon>Eukaryota</taxon>
        <taxon>Sar</taxon>
        <taxon>Stramenopiles</taxon>
        <taxon>Ochrophyta</taxon>
        <taxon>Bacillariophyta</taxon>
        <taxon>Coscinodiscophyceae</taxon>
        <taxon>Thalassiosirophycidae</taxon>
        <taxon>Stephanodiscales</taxon>
        <taxon>Stephanodiscaceae</taxon>
        <taxon>Cyclotella</taxon>
    </lineage>
</organism>
<evidence type="ECO:0000256" key="3">
    <source>
        <dbReference type="ARBA" id="ARBA00023002"/>
    </source>
</evidence>
<name>A0ABD3N2F4_9STRA</name>
<dbReference type="InterPro" id="IPR004294">
    <property type="entry name" value="Carotenoid_Oase"/>
</dbReference>
<evidence type="ECO:0000256" key="1">
    <source>
        <dbReference type="ARBA" id="ARBA00006787"/>
    </source>
</evidence>
<dbReference type="AlphaFoldDB" id="A0ABD3N2F4"/>
<feature type="chain" id="PRO_5044871007" description="Carotenoid oxygenase" evidence="6">
    <location>
        <begin position="20"/>
        <end position="650"/>
    </location>
</feature>
<evidence type="ECO:0000256" key="2">
    <source>
        <dbReference type="ARBA" id="ARBA00022723"/>
    </source>
</evidence>
<proteinExistence type="inferred from homology"/>
<evidence type="ECO:0000256" key="4">
    <source>
        <dbReference type="ARBA" id="ARBA00023004"/>
    </source>
</evidence>
<evidence type="ECO:0000256" key="6">
    <source>
        <dbReference type="SAM" id="SignalP"/>
    </source>
</evidence>
<dbReference type="Pfam" id="PF03055">
    <property type="entry name" value="RPE65"/>
    <property type="match status" value="1"/>
</dbReference>
<keyword evidence="3" id="KW-0560">Oxidoreductase</keyword>